<gene>
    <name evidence="3" type="ORF">KC01_LOCUS35470</name>
</gene>
<keyword evidence="2" id="KW-1133">Transmembrane helix</keyword>
<evidence type="ECO:0000256" key="2">
    <source>
        <dbReference type="SAM" id="Phobius"/>
    </source>
</evidence>
<dbReference type="PANTHER" id="PTHR31134">
    <property type="entry name" value="TRANSMEMBRANE PROTEIN 128"/>
    <property type="match status" value="1"/>
</dbReference>
<dbReference type="PANTHER" id="PTHR31134:SF1">
    <property type="entry name" value="TRANSMEMBRANE PROTEIN 128"/>
    <property type="match status" value="1"/>
</dbReference>
<name>A0AAV2M5B4_KNICA</name>
<feature type="region of interest" description="Disordered" evidence="1">
    <location>
        <begin position="68"/>
        <end position="88"/>
    </location>
</feature>
<dbReference type="Pfam" id="PF20479">
    <property type="entry name" value="TMEM128"/>
    <property type="match status" value="1"/>
</dbReference>
<sequence>MRLIRVNRVLSLWNRIPLPDPTRSLTTPLRRSDTGSQNALFSAIVRLNMTSLNPADLAALRNRFRRDPDSVPSEAADESHPEETSQKPLPRLNRHSVFWIFAAVAVTYYMDFFHQLLHSDLINRWWLNVGLLFLALCLSLALFCIVYLEWFKGITHYDQQYPAVPAVTTAAFIAASCSLNLALWPLWSFLAPLILFTQFMGAVICSARTQKRLCGDQRNMKKREEAARGGETDPRESAADARVNSCWHAPGMTHRCPPPLPLL</sequence>
<protein>
    <recommendedName>
        <fullName evidence="5">Transmembrane protein 128</fullName>
    </recommendedName>
</protein>
<dbReference type="AlphaFoldDB" id="A0AAV2M5B4"/>
<keyword evidence="4" id="KW-1185">Reference proteome</keyword>
<dbReference type="EMBL" id="OZ035828">
    <property type="protein sequence ID" value="CAL1608563.1"/>
    <property type="molecule type" value="Genomic_DNA"/>
</dbReference>
<feature type="transmembrane region" description="Helical" evidence="2">
    <location>
        <begin position="96"/>
        <end position="113"/>
    </location>
</feature>
<accession>A0AAV2M5B4</accession>
<evidence type="ECO:0000313" key="4">
    <source>
        <dbReference type="Proteomes" id="UP001497482"/>
    </source>
</evidence>
<evidence type="ECO:0008006" key="5">
    <source>
        <dbReference type="Google" id="ProtNLM"/>
    </source>
</evidence>
<reference evidence="3 4" key="1">
    <citation type="submission" date="2024-04" db="EMBL/GenBank/DDBJ databases">
        <authorList>
            <person name="Waldvogel A.-M."/>
            <person name="Schoenle A."/>
        </authorList>
    </citation>
    <scope>NUCLEOTIDE SEQUENCE [LARGE SCALE GENOMIC DNA]</scope>
</reference>
<feature type="transmembrane region" description="Helical" evidence="2">
    <location>
        <begin position="125"/>
        <end position="151"/>
    </location>
</feature>
<feature type="transmembrane region" description="Helical" evidence="2">
    <location>
        <begin position="163"/>
        <end position="183"/>
    </location>
</feature>
<evidence type="ECO:0000256" key="1">
    <source>
        <dbReference type="SAM" id="MobiDB-lite"/>
    </source>
</evidence>
<dbReference type="InterPro" id="IPR033579">
    <property type="entry name" value="TMEM128"/>
</dbReference>
<evidence type="ECO:0000313" key="3">
    <source>
        <dbReference type="EMBL" id="CAL1608563.1"/>
    </source>
</evidence>
<proteinExistence type="predicted"/>
<feature type="transmembrane region" description="Helical" evidence="2">
    <location>
        <begin position="189"/>
        <end position="207"/>
    </location>
</feature>
<dbReference type="Proteomes" id="UP001497482">
    <property type="component" value="Chromosome 6"/>
</dbReference>
<organism evidence="3 4">
    <name type="scientific">Knipowitschia caucasica</name>
    <name type="common">Caucasian dwarf goby</name>
    <name type="synonym">Pomatoschistus caucasicus</name>
    <dbReference type="NCBI Taxonomy" id="637954"/>
    <lineage>
        <taxon>Eukaryota</taxon>
        <taxon>Metazoa</taxon>
        <taxon>Chordata</taxon>
        <taxon>Craniata</taxon>
        <taxon>Vertebrata</taxon>
        <taxon>Euteleostomi</taxon>
        <taxon>Actinopterygii</taxon>
        <taxon>Neopterygii</taxon>
        <taxon>Teleostei</taxon>
        <taxon>Neoteleostei</taxon>
        <taxon>Acanthomorphata</taxon>
        <taxon>Gobiaria</taxon>
        <taxon>Gobiiformes</taxon>
        <taxon>Gobioidei</taxon>
        <taxon>Gobiidae</taxon>
        <taxon>Gobiinae</taxon>
        <taxon>Knipowitschia</taxon>
    </lineage>
</organism>
<keyword evidence="2" id="KW-0472">Membrane</keyword>
<keyword evidence="2" id="KW-0812">Transmembrane</keyword>